<sequence length="89" mass="10292">MTVWQAWTLVMAAGAAMALCFWPIVDFLLTFSGKIPPARTSTLDDVRSLIRRGRLYRYSAYRRFRRLNKKSLFADLDDFTTLLQQEGGK</sequence>
<evidence type="ECO:0000256" key="1">
    <source>
        <dbReference type="SAM" id="Phobius"/>
    </source>
</evidence>
<dbReference type="RefSeq" id="WP_369600667.1">
    <property type="nucleotide sequence ID" value="NZ_CP154858.1"/>
</dbReference>
<evidence type="ECO:0000313" key="2">
    <source>
        <dbReference type="EMBL" id="XDT71641.1"/>
    </source>
</evidence>
<organism evidence="2">
    <name type="scientific">Thermohahella caldifontis</name>
    <dbReference type="NCBI Taxonomy" id="3142973"/>
    <lineage>
        <taxon>Bacteria</taxon>
        <taxon>Pseudomonadati</taxon>
        <taxon>Pseudomonadota</taxon>
        <taxon>Gammaproteobacteria</taxon>
        <taxon>Oceanospirillales</taxon>
        <taxon>Hahellaceae</taxon>
        <taxon>Thermohahella</taxon>
    </lineage>
</organism>
<proteinExistence type="predicted"/>
<accession>A0AB39UV24</accession>
<name>A0AB39UV24_9GAMM</name>
<keyword evidence="1" id="KW-0472">Membrane</keyword>
<keyword evidence="1" id="KW-0812">Transmembrane</keyword>
<keyword evidence="1" id="KW-1133">Transmembrane helix</keyword>
<feature type="transmembrane region" description="Helical" evidence="1">
    <location>
        <begin position="6"/>
        <end position="29"/>
    </location>
</feature>
<gene>
    <name evidence="2" type="ORF">AAIA72_12590</name>
</gene>
<reference evidence="2" key="1">
    <citation type="submission" date="2024-05" db="EMBL/GenBank/DDBJ databases">
        <title>Genome sequencing of novel strain.</title>
        <authorList>
            <person name="Ganbat D."/>
            <person name="Ganbat S."/>
            <person name="Lee S.-J."/>
        </authorList>
    </citation>
    <scope>NUCLEOTIDE SEQUENCE</scope>
    <source>
        <strain evidence="2">SMD15-11</strain>
    </source>
</reference>
<dbReference type="KEGG" id="tcd:AAIA72_12590"/>
<protein>
    <submittedName>
        <fullName evidence="2">Uncharacterized protein</fullName>
    </submittedName>
</protein>
<dbReference type="AlphaFoldDB" id="A0AB39UV24"/>
<dbReference type="EMBL" id="CP154858">
    <property type="protein sequence ID" value="XDT71641.1"/>
    <property type="molecule type" value="Genomic_DNA"/>
</dbReference>